<proteinExistence type="predicted"/>
<accession>A0A7V5U388</accession>
<evidence type="ECO:0000256" key="2">
    <source>
        <dbReference type="PIRSR" id="PIRSR033579-3"/>
    </source>
</evidence>
<dbReference type="Pfam" id="PF06180">
    <property type="entry name" value="CbiK"/>
    <property type="match status" value="1"/>
</dbReference>
<feature type="binding site" evidence="2">
    <location>
        <position position="246"/>
    </location>
    <ligand>
        <name>Co(2+)</name>
        <dbReference type="ChEBI" id="CHEBI:48828"/>
    </ligand>
</feature>
<comment type="caution">
    <text evidence="3">The sequence shown here is derived from an EMBL/GenBank/DDBJ whole genome shotgun (WGS) entry which is preliminary data.</text>
</comment>
<sequence>MFTAMFKLTFCSLLLGLFLAVQGRAQIFKMKYPPLKEKPAIVLAAFGTSTKAQVTFAFFEKQVRAALPGYEIRWAFTSDIIRHKMNQIYAKRGEAKRLYSLPEVLARLEAEGFRKVVVQPLHIFPGIEYKEVVEICTRFPGLRIFVGEPLFLRWERVKEVLEVLSREFLPPKEGINILSAHGTEVTSDGANITYLGLDWLLRKHYPNVFLATVEGIPDAEGVLKEASSFPGAKVRFIPLMFVAGDHVMNDILGEEDSWRAELEKAGKKADCPTIEVNGQIYYKGLGFYPEINELFIQSIKRMLKLMEIH</sequence>
<protein>
    <submittedName>
        <fullName evidence="3">Cobalamin biosynthesis protein CbiK</fullName>
    </submittedName>
</protein>
<keyword evidence="2" id="KW-0170">Cobalt</keyword>
<dbReference type="SUPFAM" id="SSF53800">
    <property type="entry name" value="Chelatase"/>
    <property type="match status" value="1"/>
</dbReference>
<dbReference type="Gene3D" id="3.40.50.1400">
    <property type="match status" value="2"/>
</dbReference>
<dbReference type="InterPro" id="IPR010388">
    <property type="entry name" value="Anaerobic_Co-chelatase"/>
</dbReference>
<feature type="active site" description="Proton acceptor" evidence="1">
    <location>
        <position position="181"/>
    </location>
</feature>
<evidence type="ECO:0000256" key="1">
    <source>
        <dbReference type="PIRSR" id="PIRSR033579-1"/>
    </source>
</evidence>
<name>A0A7V5U388_9BACT</name>
<dbReference type="GO" id="GO:0046872">
    <property type="term" value="F:metal ion binding"/>
    <property type="evidence" value="ECO:0007669"/>
    <property type="project" value="UniProtKB-KW"/>
</dbReference>
<dbReference type="Proteomes" id="UP000886101">
    <property type="component" value="Unassembled WGS sequence"/>
</dbReference>
<evidence type="ECO:0000313" key="3">
    <source>
        <dbReference type="EMBL" id="HHI97856.1"/>
    </source>
</evidence>
<dbReference type="EMBL" id="DROK01000251">
    <property type="protein sequence ID" value="HHI97856.1"/>
    <property type="molecule type" value="Genomic_DNA"/>
</dbReference>
<dbReference type="GO" id="GO:0016852">
    <property type="term" value="F:sirohydrochlorin cobaltochelatase activity"/>
    <property type="evidence" value="ECO:0007669"/>
    <property type="project" value="InterPro"/>
</dbReference>
<feature type="binding site" evidence="2">
    <location>
        <position position="214"/>
    </location>
    <ligand>
        <name>Co(2+)</name>
        <dbReference type="ChEBI" id="CHEBI:48828"/>
    </ligand>
</feature>
<dbReference type="AlphaFoldDB" id="A0A7V5U388"/>
<dbReference type="GO" id="GO:0019251">
    <property type="term" value="P:anaerobic cobalamin biosynthetic process"/>
    <property type="evidence" value="ECO:0007669"/>
    <property type="project" value="InterPro"/>
</dbReference>
<reference evidence="3" key="1">
    <citation type="journal article" date="2020" name="mSystems">
        <title>Genome- and Community-Level Interaction Insights into Carbon Utilization and Element Cycling Functions of Hydrothermarchaeota in Hydrothermal Sediment.</title>
        <authorList>
            <person name="Zhou Z."/>
            <person name="Liu Y."/>
            <person name="Xu W."/>
            <person name="Pan J."/>
            <person name="Luo Z.H."/>
            <person name="Li M."/>
        </authorList>
    </citation>
    <scope>NUCLEOTIDE SEQUENCE [LARGE SCALE GENOMIC DNA]</scope>
    <source>
        <strain evidence="3">HyVt-533</strain>
    </source>
</reference>
<feature type="binding site" evidence="2">
    <location>
        <position position="181"/>
    </location>
    <ligand>
        <name>Co(2+)</name>
        <dbReference type="ChEBI" id="CHEBI:48828"/>
    </ligand>
</feature>
<gene>
    <name evidence="3" type="ORF">ENJ96_08375</name>
</gene>
<organism evidence="3">
    <name type="scientific">Thermodesulfatator atlanticus</name>
    <dbReference type="NCBI Taxonomy" id="501497"/>
    <lineage>
        <taxon>Bacteria</taxon>
        <taxon>Pseudomonadati</taxon>
        <taxon>Thermodesulfobacteriota</taxon>
        <taxon>Thermodesulfobacteria</taxon>
        <taxon>Thermodesulfobacteriales</taxon>
        <taxon>Thermodesulfatatoraceae</taxon>
        <taxon>Thermodesulfatator</taxon>
    </lineage>
</organism>
<keyword evidence="2" id="KW-0479">Metal-binding</keyword>
<dbReference type="PIRSF" id="PIRSF033579">
    <property type="entry name" value="Anaer_Co_chel"/>
    <property type="match status" value="1"/>
</dbReference>